<accession>A0A2J0MLG9</accession>
<dbReference type="InterPro" id="IPR036291">
    <property type="entry name" value="NAD(P)-bd_dom_sf"/>
</dbReference>
<dbReference type="InterPro" id="IPR051203">
    <property type="entry name" value="Polysaccharide_Synthase-Rel"/>
</dbReference>
<evidence type="ECO:0000259" key="2">
    <source>
        <dbReference type="Pfam" id="PF02719"/>
    </source>
</evidence>
<organism evidence="3 4">
    <name type="scientific">Candidatus Nomurabacteria bacterium CG_4_10_14_0_2_um_filter_30_12</name>
    <dbReference type="NCBI Taxonomy" id="1974727"/>
    <lineage>
        <taxon>Bacteria</taxon>
        <taxon>Candidatus Nomuraibacteriota</taxon>
    </lineage>
</organism>
<dbReference type="PANTHER" id="PTHR43318">
    <property type="entry name" value="UDP-N-ACETYLGLUCOSAMINE 4,6-DEHYDRATASE"/>
    <property type="match status" value="1"/>
</dbReference>
<dbReference type="EMBL" id="PFOY01000006">
    <property type="protein sequence ID" value="PIZ87692.1"/>
    <property type="molecule type" value="Genomic_DNA"/>
</dbReference>
<dbReference type="PANTHER" id="PTHR43318:SF2">
    <property type="entry name" value="UDP-N-ACETYLGLUCOSAMINE 4,6-DEHYDRATASE (INVERTING)"/>
    <property type="match status" value="1"/>
</dbReference>
<dbReference type="Pfam" id="PF02719">
    <property type="entry name" value="Polysacc_synt_2"/>
    <property type="match status" value="1"/>
</dbReference>
<dbReference type="AlphaFoldDB" id="A0A2J0MLG9"/>
<reference evidence="4" key="1">
    <citation type="submission" date="2017-09" db="EMBL/GenBank/DDBJ databases">
        <title>Depth-based differentiation of microbial function through sediment-hosted aquifers and enrichment of novel symbionts in the deep terrestrial subsurface.</title>
        <authorList>
            <person name="Probst A.J."/>
            <person name="Ladd B."/>
            <person name="Jarett J.K."/>
            <person name="Geller-Mcgrath D.E."/>
            <person name="Sieber C.M.K."/>
            <person name="Emerson J.B."/>
            <person name="Anantharaman K."/>
            <person name="Thomas B.C."/>
            <person name="Malmstrom R."/>
            <person name="Stieglmeier M."/>
            <person name="Klingl A."/>
            <person name="Woyke T."/>
            <person name="Ryan C.M."/>
            <person name="Banfield J.F."/>
        </authorList>
    </citation>
    <scope>NUCLEOTIDE SEQUENCE [LARGE SCALE GENOMIC DNA]</scope>
</reference>
<proteinExistence type="inferred from homology"/>
<dbReference type="CDD" id="cd05237">
    <property type="entry name" value="UDP_invert_4-6DH_SDR_e"/>
    <property type="match status" value="1"/>
</dbReference>
<dbReference type="Gene3D" id="3.40.50.720">
    <property type="entry name" value="NAD(P)-binding Rossmann-like Domain"/>
    <property type="match status" value="1"/>
</dbReference>
<comment type="caution">
    <text evidence="3">The sequence shown here is derived from an EMBL/GenBank/DDBJ whole genome shotgun (WGS) entry which is preliminary data.</text>
</comment>
<evidence type="ECO:0000313" key="4">
    <source>
        <dbReference type="Proteomes" id="UP000228547"/>
    </source>
</evidence>
<dbReference type="InterPro" id="IPR003869">
    <property type="entry name" value="Polysac_CapD-like"/>
</dbReference>
<dbReference type="SUPFAM" id="SSF51735">
    <property type="entry name" value="NAD(P)-binding Rossmann-fold domains"/>
    <property type="match status" value="1"/>
</dbReference>
<protein>
    <submittedName>
        <fullName evidence="3">UDP-N-acetylglucosamine 4,6-dehydratase</fullName>
    </submittedName>
</protein>
<evidence type="ECO:0000313" key="3">
    <source>
        <dbReference type="EMBL" id="PIZ87692.1"/>
    </source>
</evidence>
<feature type="domain" description="Polysaccharide biosynthesis protein CapD-like" evidence="2">
    <location>
        <begin position="7"/>
        <end position="282"/>
    </location>
</feature>
<evidence type="ECO:0000256" key="1">
    <source>
        <dbReference type="ARBA" id="ARBA00007430"/>
    </source>
</evidence>
<comment type="similarity">
    <text evidence="1">Belongs to the polysaccharide synthase family.</text>
</comment>
<dbReference type="Proteomes" id="UP000228547">
    <property type="component" value="Unassembled WGS sequence"/>
</dbReference>
<name>A0A2J0MLG9_9BACT</name>
<sequence>MLNGKKIFVTGGTGSWGTCLIKTIFAKYNPAEVVVFSRGEHKQVEMLRMYAGKKITCIIGDVRDYQRMRDASRGVDYFFHMAALKHVPICEDNHEEAIATNINGTINATRCAQENDISNFIFVSTDKAVNPINVYGTTKLMAEKIVIGSGLKNLKTRFVCVRAGNVLGSAGSVVPLFKNQIDAGGPVTLTDGSMTRYLMLLRSPIELIFHAMNNSKGREVFVLKMPSVVIGDLAKVLVSEYGKGKKIQITESGPRPGEKYHEMLMTLDESMRAVDMKDFMVILPFVDPLSALRKHWGTDFINREYNSKNNYILSEGEIKGMLKENGDI</sequence>
<gene>
    <name evidence="3" type="ORF">COX93_00365</name>
</gene>